<accession>A0A399DPB3</accession>
<organism evidence="1 2">
    <name type="scientific">Meiothermus taiwanensis</name>
    <dbReference type="NCBI Taxonomy" id="172827"/>
    <lineage>
        <taxon>Bacteria</taxon>
        <taxon>Thermotogati</taxon>
        <taxon>Deinococcota</taxon>
        <taxon>Deinococci</taxon>
        <taxon>Thermales</taxon>
        <taxon>Thermaceae</taxon>
        <taxon>Meiothermus</taxon>
    </lineage>
</organism>
<gene>
    <name evidence="1" type="ORF">Mcate_02820</name>
</gene>
<dbReference type="AlphaFoldDB" id="A0A399DPB3"/>
<comment type="caution">
    <text evidence="1">The sequence shown here is derived from an EMBL/GenBank/DDBJ whole genome shotgun (WGS) entry which is preliminary data.</text>
</comment>
<dbReference type="RefSeq" id="WP_027886942.1">
    <property type="nucleotide sequence ID" value="NZ_JBHSXZ010000027.1"/>
</dbReference>
<sequence length="397" mass="45244">MSAAYDYDYIILGAGAAGLSLAYHLVQVGLRDKQILLLERAPKTTNDRTWSFWEVGEGPFEPVVFRRWDRVWFHGEGLSERLEIVPYAYKMIRGLDFYTFMQRWMAQQPNIRLHYGEVTRLEEAPEGVRVVAGGQVFTGRWAFSSLYQPAPLQPGYHYLLQHFKGWVVRTPRPAFDTGAATFMDFRVPQEGAVRFAYVLPFDERTALVEYTLFSPELLPPEAYDAGLRAYLEGLLGLAEYEVLETEFGVIPMTDAPLARRPSPHVMNIGTAGGCTKASTGYTFRRIQQQSRRIAEALAQTGRPFFPEPAFNRHAYMDSVLLNVLAHRRTPGKRVFSDLFRKNPPQRVLRFLDEETSLLEDLQIMSSVDIPAFLRAALAVGRSRWPLAKSRRMEPGRG</sequence>
<dbReference type="SUPFAM" id="SSF51905">
    <property type="entry name" value="FAD/NAD(P)-binding domain"/>
    <property type="match status" value="1"/>
</dbReference>
<dbReference type="OrthoDB" id="24355at2"/>
<proteinExistence type="predicted"/>
<protein>
    <submittedName>
        <fullName evidence="1">Lycopene cyclase family protein</fullName>
    </submittedName>
</protein>
<evidence type="ECO:0000313" key="1">
    <source>
        <dbReference type="EMBL" id="RIH74174.1"/>
    </source>
</evidence>
<dbReference type="Proteomes" id="UP000266089">
    <property type="component" value="Unassembled WGS sequence"/>
</dbReference>
<name>A0A399DPB3_9DEIN</name>
<dbReference type="InterPro" id="IPR036188">
    <property type="entry name" value="FAD/NAD-bd_sf"/>
</dbReference>
<dbReference type="EMBL" id="QWKX01000146">
    <property type="protein sequence ID" value="RIH74174.1"/>
    <property type="molecule type" value="Genomic_DNA"/>
</dbReference>
<evidence type="ECO:0000313" key="2">
    <source>
        <dbReference type="Proteomes" id="UP000266089"/>
    </source>
</evidence>
<dbReference type="Pfam" id="PF05834">
    <property type="entry name" value="Lycopene_cycl"/>
    <property type="match status" value="1"/>
</dbReference>
<reference evidence="1 2" key="1">
    <citation type="submission" date="2018-08" db="EMBL/GenBank/DDBJ databases">
        <title>Meiothermus cateniformans JCM 15151 genome sequencing project.</title>
        <authorList>
            <person name="Da Costa M.S."/>
            <person name="Albuquerque L."/>
            <person name="Raposo P."/>
            <person name="Froufe H.J.C."/>
            <person name="Barroso C.S."/>
            <person name="Egas C."/>
        </authorList>
    </citation>
    <scope>NUCLEOTIDE SEQUENCE [LARGE SCALE GENOMIC DNA]</scope>
    <source>
        <strain evidence="1 2">JCM 15151</strain>
    </source>
</reference>
<dbReference type="Gene3D" id="3.50.50.60">
    <property type="entry name" value="FAD/NAD(P)-binding domain"/>
    <property type="match status" value="1"/>
</dbReference>